<evidence type="ECO:0000256" key="2">
    <source>
        <dbReference type="ARBA" id="ARBA00022737"/>
    </source>
</evidence>
<evidence type="ECO:0000256" key="3">
    <source>
        <dbReference type="ARBA" id="ARBA00022884"/>
    </source>
</evidence>
<dbReference type="PANTHER" id="PTHR48039:SF5">
    <property type="entry name" value="RNA-BINDING PROTEIN 28"/>
    <property type="match status" value="1"/>
</dbReference>
<dbReference type="Proteomes" id="UP001497382">
    <property type="component" value="Unassembled WGS sequence"/>
</dbReference>
<feature type="domain" description="RRM" evidence="7">
    <location>
        <begin position="255"/>
        <end position="336"/>
    </location>
</feature>
<dbReference type="SMART" id="SM00361">
    <property type="entry name" value="RRM_1"/>
    <property type="match status" value="2"/>
</dbReference>
<protein>
    <recommendedName>
        <fullName evidence="7">RRM domain-containing protein</fullName>
    </recommendedName>
</protein>
<feature type="region of interest" description="Disordered" evidence="6">
    <location>
        <begin position="135"/>
        <end position="176"/>
    </location>
</feature>
<dbReference type="CDD" id="cd12415">
    <property type="entry name" value="RRM3_RBM28_like"/>
    <property type="match status" value="1"/>
</dbReference>
<dbReference type="Gene3D" id="3.30.70.330">
    <property type="match status" value="3"/>
</dbReference>
<feature type="compositionally biased region" description="Basic and acidic residues" evidence="6">
    <location>
        <begin position="499"/>
        <end position="529"/>
    </location>
</feature>
<dbReference type="CDD" id="cd12414">
    <property type="entry name" value="RRM2_RBM28_like"/>
    <property type="match status" value="1"/>
</dbReference>
<keyword evidence="3 5" id="KW-0694">RNA-binding</keyword>
<evidence type="ECO:0000313" key="9">
    <source>
        <dbReference type="Proteomes" id="UP001497382"/>
    </source>
</evidence>
<dbReference type="InterPro" id="IPR051945">
    <property type="entry name" value="RRM_MRD1_RNA_proc_ribogen"/>
</dbReference>
<organism evidence="8 9">
    <name type="scientific">Larinioides sclopetarius</name>
    <dbReference type="NCBI Taxonomy" id="280406"/>
    <lineage>
        <taxon>Eukaryota</taxon>
        <taxon>Metazoa</taxon>
        <taxon>Ecdysozoa</taxon>
        <taxon>Arthropoda</taxon>
        <taxon>Chelicerata</taxon>
        <taxon>Arachnida</taxon>
        <taxon>Araneae</taxon>
        <taxon>Araneomorphae</taxon>
        <taxon>Entelegynae</taxon>
        <taxon>Araneoidea</taxon>
        <taxon>Araneidae</taxon>
        <taxon>Larinioides</taxon>
    </lineage>
</organism>
<dbReference type="Pfam" id="PF00076">
    <property type="entry name" value="RRM_1"/>
    <property type="match status" value="3"/>
</dbReference>
<comment type="caution">
    <text evidence="8">The sequence shown here is derived from an EMBL/GenBank/DDBJ whole genome shotgun (WGS) entry which is preliminary data.</text>
</comment>
<feature type="compositionally biased region" description="Acidic residues" evidence="6">
    <location>
        <begin position="158"/>
        <end position="175"/>
    </location>
</feature>
<dbReference type="InterPro" id="IPR003954">
    <property type="entry name" value="RRM_euk-type"/>
</dbReference>
<dbReference type="EMBL" id="CAXIEN010000170">
    <property type="protein sequence ID" value="CAL1283683.1"/>
    <property type="molecule type" value="Genomic_DNA"/>
</dbReference>
<reference evidence="8 9" key="1">
    <citation type="submission" date="2024-04" db="EMBL/GenBank/DDBJ databases">
        <authorList>
            <person name="Rising A."/>
            <person name="Reimegard J."/>
            <person name="Sonavane S."/>
            <person name="Akerstrom W."/>
            <person name="Nylinder S."/>
            <person name="Hedman E."/>
            <person name="Kallberg Y."/>
        </authorList>
    </citation>
    <scope>NUCLEOTIDE SEQUENCE [LARGE SCALE GENOMIC DNA]</scope>
</reference>
<accession>A0AAV2ALS9</accession>
<keyword evidence="2" id="KW-0677">Repeat</keyword>
<dbReference type="InterPro" id="IPR000504">
    <property type="entry name" value="RRM_dom"/>
</dbReference>
<evidence type="ECO:0000313" key="8">
    <source>
        <dbReference type="EMBL" id="CAL1283683.1"/>
    </source>
</evidence>
<dbReference type="CDD" id="cd12416">
    <property type="entry name" value="RRM4_RBM28_like"/>
    <property type="match status" value="1"/>
</dbReference>
<feature type="domain" description="RRM" evidence="7">
    <location>
        <begin position="43"/>
        <end position="120"/>
    </location>
</feature>
<evidence type="ECO:0000259" key="7">
    <source>
        <dbReference type="PROSITE" id="PS50102"/>
    </source>
</evidence>
<dbReference type="SMART" id="SM00360">
    <property type="entry name" value="RRM"/>
    <property type="match status" value="3"/>
</dbReference>
<feature type="compositionally biased region" description="Basic and acidic residues" evidence="6">
    <location>
        <begin position="545"/>
        <end position="568"/>
    </location>
</feature>
<dbReference type="GO" id="GO:0003729">
    <property type="term" value="F:mRNA binding"/>
    <property type="evidence" value="ECO:0007669"/>
    <property type="project" value="TreeGrafter"/>
</dbReference>
<dbReference type="PROSITE" id="PS50102">
    <property type="entry name" value="RRM"/>
    <property type="match status" value="3"/>
</dbReference>
<evidence type="ECO:0000256" key="5">
    <source>
        <dbReference type="PROSITE-ProRule" id="PRU00176"/>
    </source>
</evidence>
<evidence type="ECO:0000256" key="4">
    <source>
        <dbReference type="ARBA" id="ARBA00023242"/>
    </source>
</evidence>
<dbReference type="InterPro" id="IPR035979">
    <property type="entry name" value="RBD_domain_sf"/>
</dbReference>
<feature type="compositionally biased region" description="Polar residues" evidence="6">
    <location>
        <begin position="1"/>
        <end position="12"/>
    </location>
</feature>
<sequence>MLNIKSASSDNLKTTKEGHSISSKNVGKLEQRSKKRPKLKKRKRLIIRNLSFKVNEEDLKEIFSKYGKIIDVKIPLKEDGKKRGFAFVEFEETKSLIQAMKTMNYKEIQGRKVAIDYAVDKTSYKLKLQGSSTEKPKLSVIKNEESDEEIEIKSEKESDSDENDEDEEKESEDEDEKRLNAFLKEFDSGAEALTNSHIDDGKSSSSESSSDESDADEEVEENYIKKENIANKDKIFDKEKAVIKKERTNDVNDGKTVFLRNVSFATTEESLEEEMAKYGDYEYCVLVRDQLTDHPKGSAFVKFKRKESAEKLVAQSDIEPGVVVDGRRLSCVIAVSKDAIPTGKPQEKKDKRNLNLLRVGIIKPEEADGMSKADMGKRTQEMIKKSKLRNVNFFVSDKRLLVHNLPQNYTDSKLRQLFKKAAGPGSVITEARVMKEFKKVNAQGVPLSKGFGFVSFEKHEDAMKVLNELNNNPSIFTAQRRPIVEFSIENKVALLSKERRKEKIQMRNKRRTEEKNERKLKQAGEDKAGTKSLQKVKRQKNKKKQLPENKRKKSHANEIEKQENPEKGLKKKKQRKAHSRNEKKNVNRFNQDSFSDLKKKYTNILSNQVSH</sequence>
<feature type="region of interest" description="Disordered" evidence="6">
    <location>
        <begin position="1"/>
        <end position="40"/>
    </location>
</feature>
<dbReference type="SUPFAM" id="SSF54928">
    <property type="entry name" value="RNA-binding domain, RBD"/>
    <property type="match status" value="2"/>
</dbReference>
<feature type="compositionally biased region" description="Basic residues" evidence="6">
    <location>
        <begin position="569"/>
        <end position="578"/>
    </location>
</feature>
<dbReference type="AlphaFoldDB" id="A0AAV2ALS9"/>
<gene>
    <name evidence="8" type="ORF">LARSCL_LOCUS12752</name>
</gene>
<keyword evidence="9" id="KW-1185">Reference proteome</keyword>
<feature type="domain" description="RRM" evidence="7">
    <location>
        <begin position="398"/>
        <end position="489"/>
    </location>
</feature>
<feature type="region of interest" description="Disordered" evidence="6">
    <location>
        <begin position="499"/>
        <end position="611"/>
    </location>
</feature>
<name>A0AAV2ALS9_9ARAC</name>
<feature type="compositionally biased region" description="Acidic residues" evidence="6">
    <location>
        <begin position="209"/>
        <end position="221"/>
    </location>
</feature>
<keyword evidence="4" id="KW-0539">Nucleus</keyword>
<dbReference type="GO" id="GO:0005730">
    <property type="term" value="C:nucleolus"/>
    <property type="evidence" value="ECO:0007669"/>
    <property type="project" value="TreeGrafter"/>
</dbReference>
<proteinExistence type="predicted"/>
<comment type="subcellular location">
    <subcellularLocation>
        <location evidence="1">Nucleus</location>
    </subcellularLocation>
</comment>
<evidence type="ECO:0000256" key="6">
    <source>
        <dbReference type="SAM" id="MobiDB-lite"/>
    </source>
</evidence>
<feature type="compositionally biased region" description="Basic residues" evidence="6">
    <location>
        <begin position="534"/>
        <end position="544"/>
    </location>
</feature>
<evidence type="ECO:0000256" key="1">
    <source>
        <dbReference type="ARBA" id="ARBA00004123"/>
    </source>
</evidence>
<dbReference type="FunFam" id="3.30.70.330:FF:000182">
    <property type="entry name" value="RNA-binding motif protein 28"/>
    <property type="match status" value="1"/>
</dbReference>
<feature type="region of interest" description="Disordered" evidence="6">
    <location>
        <begin position="193"/>
        <end position="224"/>
    </location>
</feature>
<dbReference type="InterPro" id="IPR012677">
    <property type="entry name" value="Nucleotide-bd_a/b_plait_sf"/>
</dbReference>
<dbReference type="PANTHER" id="PTHR48039">
    <property type="entry name" value="RNA-BINDING MOTIF PROTEIN 14B"/>
    <property type="match status" value="1"/>
</dbReference>